<dbReference type="PANTHER" id="PTHR24148:SF73">
    <property type="entry name" value="HET DOMAIN PROTEIN (AFU_ORTHOLOGUE AFUA_8G01020)"/>
    <property type="match status" value="1"/>
</dbReference>
<dbReference type="InterPro" id="IPR010730">
    <property type="entry name" value="HET"/>
</dbReference>
<protein>
    <submittedName>
        <fullName evidence="2">Heterokaryon incompatibility protein-domain-containing protein</fullName>
    </submittedName>
</protein>
<accession>A0AAV9G5P9</accession>
<reference evidence="2" key="1">
    <citation type="journal article" date="2023" name="Mol. Phylogenet. Evol.">
        <title>Genome-scale phylogeny and comparative genomics of the fungal order Sordariales.</title>
        <authorList>
            <person name="Hensen N."/>
            <person name="Bonometti L."/>
            <person name="Westerberg I."/>
            <person name="Brannstrom I.O."/>
            <person name="Guillou S."/>
            <person name="Cros-Aarteil S."/>
            <person name="Calhoun S."/>
            <person name="Haridas S."/>
            <person name="Kuo A."/>
            <person name="Mondo S."/>
            <person name="Pangilinan J."/>
            <person name="Riley R."/>
            <person name="LaButti K."/>
            <person name="Andreopoulos B."/>
            <person name="Lipzen A."/>
            <person name="Chen C."/>
            <person name="Yan M."/>
            <person name="Daum C."/>
            <person name="Ng V."/>
            <person name="Clum A."/>
            <person name="Steindorff A."/>
            <person name="Ohm R.A."/>
            <person name="Martin F."/>
            <person name="Silar P."/>
            <person name="Natvig D.O."/>
            <person name="Lalanne C."/>
            <person name="Gautier V."/>
            <person name="Ament-Velasquez S.L."/>
            <person name="Kruys A."/>
            <person name="Hutchinson M.I."/>
            <person name="Powell A.J."/>
            <person name="Barry K."/>
            <person name="Miller A.N."/>
            <person name="Grigoriev I.V."/>
            <person name="Debuchy R."/>
            <person name="Gladieux P."/>
            <person name="Hiltunen Thoren M."/>
            <person name="Johannesson H."/>
        </authorList>
    </citation>
    <scope>NUCLEOTIDE SEQUENCE</scope>
    <source>
        <strain evidence="2">PSN243</strain>
    </source>
</reference>
<dbReference type="InterPro" id="IPR052895">
    <property type="entry name" value="HetReg/Transcr_Mod"/>
</dbReference>
<dbReference type="SMART" id="SM00456">
    <property type="entry name" value="WW"/>
    <property type="match status" value="1"/>
</dbReference>
<evidence type="ECO:0000313" key="2">
    <source>
        <dbReference type="EMBL" id="KAK4443402.1"/>
    </source>
</evidence>
<dbReference type="PROSITE" id="PS50020">
    <property type="entry name" value="WW_DOMAIN_2"/>
    <property type="match status" value="1"/>
</dbReference>
<name>A0AAV9G5P9_9PEZI</name>
<sequence length="718" mass="80423">MHAPPLPPRPDGLDRTKFHPVYQPFSDPRREIRLLILDPAPTLEAPLIGSLVHAPLAEQSDPSAPSDFDCLSYAWGTIGQAGSIFLSGNAFALYESADAALRRLRRPDEARKLWIDAICINQEDSSEKSIQVPLMRQIYQQARQVCVYLGEAKDVEVLRMALESFAAKGSSLANATWGGAKFWGKAIVKNFKQKNPLVHRYNIFDLHDSYVLYELRQGEVRELLCRPWWTRTWILQEAIVAKDIEFIYGPEAFGWDLVGGMVSASRYDMGLGDTYHTGHAPEESELLSRFEALDELRHAWRGTGEKRIRLLEILYNFRRQGCADARDRIYSFLGLAHMTGVYGIEADYSLPTAEVYLRVARAVIQQLGSLDILNCKREWRSVPSLGAQQVYAYHVYDQTKYLDINAKVQRKSYKEAKRGWALLPYGWECVVQDDGTKYYLDHNTGQSQPTSPLEGLPPPKARFPSEYRICPPGWVREHDNLGRPTISFQPSKSSELLAAAAAERDRLASELSSLPSWVPNWAAATQHDPNPIPYLSTATSQDLLYRASGDLIATLAPSPPYTLSLSGIPFDTIVAVSTPFHPPSSTPFLYRKPSDPRVSWDALALSQSPDPTLPNPYPSRSTALHRLLVGDFIPSQPIPPPPEALEDVELWLTPEKFKEGPTVEALANMSIGEYVKAGWEVSFKSDATPHGKYAKLAGRIHAFTSHRRLFGGEDAFFG</sequence>
<comment type="caution">
    <text evidence="2">The sequence shown here is derived from an EMBL/GenBank/DDBJ whole genome shotgun (WGS) entry which is preliminary data.</text>
</comment>
<dbReference type="Proteomes" id="UP001321760">
    <property type="component" value="Unassembled WGS sequence"/>
</dbReference>
<evidence type="ECO:0000313" key="3">
    <source>
        <dbReference type="Proteomes" id="UP001321760"/>
    </source>
</evidence>
<dbReference type="Gene3D" id="2.20.70.10">
    <property type="match status" value="1"/>
</dbReference>
<feature type="domain" description="WW" evidence="1">
    <location>
        <begin position="421"/>
        <end position="454"/>
    </location>
</feature>
<dbReference type="SUPFAM" id="SSF51045">
    <property type="entry name" value="WW domain"/>
    <property type="match status" value="1"/>
</dbReference>
<dbReference type="AlphaFoldDB" id="A0AAV9G5P9"/>
<proteinExistence type="predicted"/>
<dbReference type="EMBL" id="MU865994">
    <property type="protein sequence ID" value="KAK4443402.1"/>
    <property type="molecule type" value="Genomic_DNA"/>
</dbReference>
<dbReference type="Pfam" id="PF00397">
    <property type="entry name" value="WW"/>
    <property type="match status" value="1"/>
</dbReference>
<reference evidence="2" key="2">
    <citation type="submission" date="2023-05" db="EMBL/GenBank/DDBJ databases">
        <authorList>
            <consortium name="Lawrence Berkeley National Laboratory"/>
            <person name="Steindorff A."/>
            <person name="Hensen N."/>
            <person name="Bonometti L."/>
            <person name="Westerberg I."/>
            <person name="Brannstrom I.O."/>
            <person name="Guillou S."/>
            <person name="Cros-Aarteil S."/>
            <person name="Calhoun S."/>
            <person name="Haridas S."/>
            <person name="Kuo A."/>
            <person name="Mondo S."/>
            <person name="Pangilinan J."/>
            <person name="Riley R."/>
            <person name="Labutti K."/>
            <person name="Andreopoulos B."/>
            <person name="Lipzen A."/>
            <person name="Chen C."/>
            <person name="Yanf M."/>
            <person name="Daum C."/>
            <person name="Ng V."/>
            <person name="Clum A."/>
            <person name="Ohm R."/>
            <person name="Martin F."/>
            <person name="Silar P."/>
            <person name="Natvig D."/>
            <person name="Lalanne C."/>
            <person name="Gautier V."/>
            <person name="Ament-Velasquez S.L."/>
            <person name="Kruys A."/>
            <person name="Hutchinson M.I."/>
            <person name="Powell A.J."/>
            <person name="Barry K."/>
            <person name="Miller A.N."/>
            <person name="Grigoriev I.V."/>
            <person name="Debuchy R."/>
            <person name="Gladieux P."/>
            <person name="Thoren M.H."/>
            <person name="Johannesson H."/>
        </authorList>
    </citation>
    <scope>NUCLEOTIDE SEQUENCE</scope>
    <source>
        <strain evidence="2">PSN243</strain>
    </source>
</reference>
<dbReference type="InterPro" id="IPR001202">
    <property type="entry name" value="WW_dom"/>
</dbReference>
<dbReference type="CDD" id="cd00201">
    <property type="entry name" value="WW"/>
    <property type="match status" value="1"/>
</dbReference>
<evidence type="ECO:0000259" key="1">
    <source>
        <dbReference type="PROSITE" id="PS50020"/>
    </source>
</evidence>
<gene>
    <name evidence="2" type="ORF">QBC34DRAFT_477947</name>
</gene>
<dbReference type="Pfam" id="PF06985">
    <property type="entry name" value="HET"/>
    <property type="match status" value="1"/>
</dbReference>
<organism evidence="2 3">
    <name type="scientific">Podospora aff. communis PSN243</name>
    <dbReference type="NCBI Taxonomy" id="3040156"/>
    <lineage>
        <taxon>Eukaryota</taxon>
        <taxon>Fungi</taxon>
        <taxon>Dikarya</taxon>
        <taxon>Ascomycota</taxon>
        <taxon>Pezizomycotina</taxon>
        <taxon>Sordariomycetes</taxon>
        <taxon>Sordariomycetidae</taxon>
        <taxon>Sordariales</taxon>
        <taxon>Podosporaceae</taxon>
        <taxon>Podospora</taxon>
    </lineage>
</organism>
<dbReference type="InterPro" id="IPR036020">
    <property type="entry name" value="WW_dom_sf"/>
</dbReference>
<dbReference type="PANTHER" id="PTHR24148">
    <property type="entry name" value="ANKYRIN REPEAT DOMAIN-CONTAINING PROTEIN 39 HOMOLOG-RELATED"/>
    <property type="match status" value="1"/>
</dbReference>
<keyword evidence="3" id="KW-1185">Reference proteome</keyword>